<name>A0A098VQN7_9MICR</name>
<evidence type="ECO:0000313" key="9">
    <source>
        <dbReference type="Proteomes" id="UP000029725"/>
    </source>
</evidence>
<dbReference type="GO" id="GO:0005739">
    <property type="term" value="C:mitochondrion"/>
    <property type="evidence" value="ECO:0007669"/>
    <property type="project" value="TreeGrafter"/>
</dbReference>
<dbReference type="OrthoDB" id="10259622at2759"/>
<dbReference type="AlphaFoldDB" id="A0A098VQN7"/>
<organism evidence="8 9">
    <name type="scientific">Mitosporidium daphniae</name>
    <dbReference type="NCBI Taxonomy" id="1485682"/>
    <lineage>
        <taxon>Eukaryota</taxon>
        <taxon>Fungi</taxon>
        <taxon>Fungi incertae sedis</taxon>
        <taxon>Microsporidia</taxon>
        <taxon>Mitosporidium</taxon>
    </lineage>
</organism>
<dbReference type="EMBL" id="JMKJ01000377">
    <property type="protein sequence ID" value="KGG51139.1"/>
    <property type="molecule type" value="Genomic_DNA"/>
</dbReference>
<dbReference type="GeneID" id="25259968"/>
<accession>A0A098VQN7</accession>
<evidence type="ECO:0000256" key="6">
    <source>
        <dbReference type="ARBA" id="ARBA00048117"/>
    </source>
</evidence>
<evidence type="ECO:0000256" key="3">
    <source>
        <dbReference type="ARBA" id="ARBA00022694"/>
    </source>
</evidence>
<dbReference type="VEuPathDB" id="MicrosporidiaDB:DI09_43p140"/>
<reference evidence="8 9" key="1">
    <citation type="submission" date="2014-04" db="EMBL/GenBank/DDBJ databases">
        <title>A new species of microsporidia sheds light on the evolution of extreme parasitism.</title>
        <authorList>
            <person name="Haag K.L."/>
            <person name="James T.Y."/>
            <person name="Larsson R."/>
            <person name="Schaer T.M."/>
            <person name="Refardt D."/>
            <person name="Pombert J.-F."/>
            <person name="Ebert D."/>
        </authorList>
    </citation>
    <scope>NUCLEOTIDE SEQUENCE [LARGE SCALE GENOMIC DNA]</scope>
    <source>
        <strain evidence="8 9">UGP3</strain>
        <tissue evidence="8">Spores</tissue>
    </source>
</reference>
<feature type="domain" description="Gcp-like" evidence="7">
    <location>
        <begin position="26"/>
        <end position="310"/>
    </location>
</feature>
<keyword evidence="5" id="KW-0012">Acyltransferase</keyword>
<dbReference type="Proteomes" id="UP000029725">
    <property type="component" value="Unassembled WGS sequence"/>
</dbReference>
<gene>
    <name evidence="8" type="ORF">DI09_43p140</name>
</gene>
<dbReference type="EC" id="2.3.1.234" evidence="1"/>
<protein>
    <recommendedName>
        <fullName evidence="1">N(6)-L-threonylcarbamoyladenine synthase</fullName>
        <ecNumber evidence="1">2.3.1.234</ecNumber>
    </recommendedName>
</protein>
<dbReference type="NCBIfam" id="TIGR00329">
    <property type="entry name" value="gcp_kae1"/>
    <property type="match status" value="1"/>
</dbReference>
<dbReference type="HOGENOM" id="CLU_023208_4_3_1"/>
<dbReference type="GO" id="GO:0046872">
    <property type="term" value="F:metal ion binding"/>
    <property type="evidence" value="ECO:0007669"/>
    <property type="project" value="UniProtKB-KW"/>
</dbReference>
<proteinExistence type="predicted"/>
<comment type="caution">
    <text evidence="8">The sequence shown here is derived from an EMBL/GenBank/DDBJ whole genome shotgun (WGS) entry which is preliminary data.</text>
</comment>
<dbReference type="SUPFAM" id="SSF53067">
    <property type="entry name" value="Actin-like ATPase domain"/>
    <property type="match status" value="1"/>
</dbReference>
<comment type="catalytic activity">
    <reaction evidence="6">
        <text>L-threonylcarbamoyladenylate + adenosine(37) in tRNA = N(6)-L-threonylcarbamoyladenosine(37) in tRNA + AMP + H(+)</text>
        <dbReference type="Rhea" id="RHEA:37059"/>
        <dbReference type="Rhea" id="RHEA-COMP:10162"/>
        <dbReference type="Rhea" id="RHEA-COMP:10163"/>
        <dbReference type="ChEBI" id="CHEBI:15378"/>
        <dbReference type="ChEBI" id="CHEBI:73682"/>
        <dbReference type="ChEBI" id="CHEBI:74411"/>
        <dbReference type="ChEBI" id="CHEBI:74418"/>
        <dbReference type="ChEBI" id="CHEBI:456215"/>
        <dbReference type="EC" id="2.3.1.234"/>
    </reaction>
</comment>
<evidence type="ECO:0000256" key="1">
    <source>
        <dbReference type="ARBA" id="ARBA00012156"/>
    </source>
</evidence>
<dbReference type="RefSeq" id="XP_013237566.1">
    <property type="nucleotide sequence ID" value="XM_013382112.1"/>
</dbReference>
<dbReference type="GO" id="GO:0072670">
    <property type="term" value="P:mitochondrial tRNA threonylcarbamoyladenosine modification"/>
    <property type="evidence" value="ECO:0007669"/>
    <property type="project" value="TreeGrafter"/>
</dbReference>
<evidence type="ECO:0000256" key="5">
    <source>
        <dbReference type="ARBA" id="ARBA00023315"/>
    </source>
</evidence>
<dbReference type="Gene3D" id="3.30.420.40">
    <property type="match status" value="2"/>
</dbReference>
<evidence type="ECO:0000256" key="2">
    <source>
        <dbReference type="ARBA" id="ARBA00022679"/>
    </source>
</evidence>
<dbReference type="PANTHER" id="PTHR11735">
    <property type="entry name" value="TRNA N6-ADENOSINE THREONYLCARBAMOYLTRANSFERASE"/>
    <property type="match status" value="1"/>
</dbReference>
<evidence type="ECO:0000256" key="4">
    <source>
        <dbReference type="ARBA" id="ARBA00022723"/>
    </source>
</evidence>
<dbReference type="PRINTS" id="PR00789">
    <property type="entry name" value="OSIALOPTASE"/>
</dbReference>
<evidence type="ECO:0000259" key="7">
    <source>
        <dbReference type="Pfam" id="PF00814"/>
    </source>
</evidence>
<dbReference type="InterPro" id="IPR043129">
    <property type="entry name" value="ATPase_NBD"/>
</dbReference>
<dbReference type="Pfam" id="PF00814">
    <property type="entry name" value="TsaD"/>
    <property type="match status" value="1"/>
</dbReference>
<dbReference type="InterPro" id="IPR017861">
    <property type="entry name" value="KAE1/TsaD"/>
</dbReference>
<keyword evidence="9" id="KW-1185">Reference proteome</keyword>
<sequence>MCRTHSILAIETSCDDTSVAVINSAKVLFHETIRQDGIHQPYRGIVPSLAAAAHRKNLPLLLKKAFDHLDGAGIDFVAATRGPGIGSSLSVGWSTAVSISLALNRPLISTHHMEGHLLMPFFDNQIPIPPFPFLTLLVSGGHTMWVDVADIGKYAILGTTLDDSIGDAFDKGGRYLGLRWEKGSSYGAALEQAALLVTNLQAYDFPHPLCRVKSADFSFSGLKSALSRVSIKDNKDIPNLAYSYQTAIIRHVLERMRHIPSLHEKYSALIISGGVARNASLVQAISKKAAPLPIIVPASEFCTDNSLMIANAALIRICRKKQQIVNMEEGTAHEYYPIWDLDKI</sequence>
<dbReference type="InterPro" id="IPR000905">
    <property type="entry name" value="Gcp-like_dom"/>
</dbReference>
<keyword evidence="4" id="KW-0479">Metal-binding</keyword>
<keyword evidence="2" id="KW-0808">Transferase</keyword>
<evidence type="ECO:0000313" key="8">
    <source>
        <dbReference type="EMBL" id="KGG51139.1"/>
    </source>
</evidence>
<keyword evidence="3" id="KW-0819">tRNA processing</keyword>
<dbReference type="PANTHER" id="PTHR11735:SF6">
    <property type="entry name" value="TRNA N6-ADENOSINE THREONYLCARBAMOYLTRANSFERASE, MITOCHONDRIAL"/>
    <property type="match status" value="1"/>
</dbReference>
<dbReference type="GO" id="GO:0061711">
    <property type="term" value="F:tRNA N(6)-L-threonylcarbamoyladenine synthase activity"/>
    <property type="evidence" value="ECO:0007669"/>
    <property type="project" value="UniProtKB-EC"/>
</dbReference>